<dbReference type="SUPFAM" id="SSF75304">
    <property type="entry name" value="Amidase signature (AS) enzymes"/>
    <property type="match status" value="1"/>
</dbReference>
<evidence type="ECO:0000256" key="2">
    <source>
        <dbReference type="ARBA" id="ARBA00021874"/>
    </source>
</evidence>
<dbReference type="Proteomes" id="UP000048984">
    <property type="component" value="Unassembled WGS sequence"/>
</dbReference>
<name>A0A0N8GF56_9HYPH</name>
<proteinExistence type="predicted"/>
<dbReference type="InterPro" id="IPR023631">
    <property type="entry name" value="Amidase_dom"/>
</dbReference>
<organism evidence="4 5">
    <name type="scientific">Prosthecodimorpha hirschii</name>
    <dbReference type="NCBI Taxonomy" id="665126"/>
    <lineage>
        <taxon>Bacteria</taxon>
        <taxon>Pseudomonadati</taxon>
        <taxon>Pseudomonadota</taxon>
        <taxon>Alphaproteobacteria</taxon>
        <taxon>Hyphomicrobiales</taxon>
        <taxon>Ancalomicrobiaceae</taxon>
        <taxon>Prosthecodimorpha</taxon>
    </lineage>
</organism>
<dbReference type="Gene3D" id="3.90.1300.10">
    <property type="entry name" value="Amidase signature (AS) domain"/>
    <property type="match status" value="1"/>
</dbReference>
<accession>A0A0N8GF56</accession>
<keyword evidence="5" id="KW-1185">Reference proteome</keyword>
<gene>
    <name evidence="4" type="ORF">ABB55_15125</name>
</gene>
<reference evidence="4 5" key="1">
    <citation type="submission" date="2015-09" db="EMBL/GenBank/DDBJ databases">
        <authorList>
            <consortium name="Swine Surveillance"/>
        </authorList>
    </citation>
    <scope>NUCLEOTIDE SEQUENCE [LARGE SCALE GENOMIC DNA]</scope>
    <source>
        <strain evidence="4 5">16</strain>
    </source>
</reference>
<dbReference type="PANTHER" id="PTHR11895">
    <property type="entry name" value="TRANSAMIDASE"/>
    <property type="match status" value="1"/>
</dbReference>
<dbReference type="InterPro" id="IPR000120">
    <property type="entry name" value="Amidase"/>
</dbReference>
<dbReference type="AlphaFoldDB" id="A0A0N8GF56"/>
<comment type="caution">
    <text evidence="4">The sequence shown here is derived from an EMBL/GenBank/DDBJ whole genome shotgun (WGS) entry which is preliminary data.</text>
</comment>
<reference evidence="4 5" key="2">
    <citation type="submission" date="2015-10" db="EMBL/GenBank/DDBJ databases">
        <title>Draft Genome Sequence of Prosthecomicrobium hirschii ATCC 27832.</title>
        <authorList>
            <person name="Daniel J."/>
            <person name="Givan S.A."/>
            <person name="Brun Y.V."/>
            <person name="Brown P.J."/>
        </authorList>
    </citation>
    <scope>NUCLEOTIDE SEQUENCE [LARGE SCALE GENOMIC DNA]</scope>
    <source>
        <strain evidence="4 5">16</strain>
    </source>
</reference>
<comment type="function">
    <text evidence="1">Hydrolyzes indole-3-acetamide (IAM) into indole-3-acetic acid (IAA).</text>
</comment>
<evidence type="ECO:0000256" key="1">
    <source>
        <dbReference type="ARBA" id="ARBA00003871"/>
    </source>
</evidence>
<evidence type="ECO:0000313" key="5">
    <source>
        <dbReference type="Proteomes" id="UP000048984"/>
    </source>
</evidence>
<dbReference type="GO" id="GO:0003824">
    <property type="term" value="F:catalytic activity"/>
    <property type="evidence" value="ECO:0007669"/>
    <property type="project" value="InterPro"/>
</dbReference>
<dbReference type="PROSITE" id="PS00571">
    <property type="entry name" value="AMIDASES"/>
    <property type="match status" value="1"/>
</dbReference>
<feature type="domain" description="Amidase" evidence="3">
    <location>
        <begin position="84"/>
        <end position="493"/>
    </location>
</feature>
<protein>
    <recommendedName>
        <fullName evidence="2">Indoleacetamide hydrolase</fullName>
    </recommendedName>
</protein>
<dbReference type="InterPro" id="IPR036928">
    <property type="entry name" value="AS_sf"/>
</dbReference>
<dbReference type="Pfam" id="PF01425">
    <property type="entry name" value="Amidase"/>
    <property type="match status" value="1"/>
</dbReference>
<dbReference type="RefSeq" id="WP_054359550.1">
    <property type="nucleotide sequence ID" value="NZ_LJYW01000001.1"/>
</dbReference>
<dbReference type="EMBL" id="LJYW01000001">
    <property type="protein sequence ID" value="KPL53385.1"/>
    <property type="molecule type" value="Genomic_DNA"/>
</dbReference>
<evidence type="ECO:0000313" key="4">
    <source>
        <dbReference type="EMBL" id="KPL53385.1"/>
    </source>
</evidence>
<evidence type="ECO:0000259" key="3">
    <source>
        <dbReference type="Pfam" id="PF01425"/>
    </source>
</evidence>
<sequence>MFSLPDAAGLVDLAATLGIHLAPEEAALYGPVMRDALRDLDAFVQSRLDEGAPTVLHPERARGYRPGPEEDRYRAWLWKCSIGGASTGLLAGKTVSFKDHISVAGIPQVFTSQALEGFVPDIDATVVSRVLAAGGQVVGKMMMNGFVGDYGRPLNPHDPARLTGGSSSGSGAALAAGEVDISFGGDQGGSIRLPAAYCGVLGLKPTFGLVSHYGAGFAFEPSLDHVGPMARTTEDLARALQAVAGYDDLDPRQRRGIPDGIDVLSGLDGGVAGLKIGILEEGFAEPIQPEVADGVLAAIATLERLGAEVRRISVPAHVELAGAYAGLVFEGALSVFQSGFFGFGAVTHYPASVITAIDRMWSQHADLLPARTKLNLLVGLLARRNFHGGVYAKAHNMRKAYTAAFDRALAEVDVLALPTVRTVAPFPDTIPADHLAAVDMNLRQNWMLLPVAGNTKPTNYTGHPALAVPCGKAAGLPISLQLIGRHLDDGLLLRIAHAYEKAVDWQAFTTPD</sequence>
<dbReference type="InterPro" id="IPR020556">
    <property type="entry name" value="Amidase_CS"/>
</dbReference>
<dbReference type="PANTHER" id="PTHR11895:SF170">
    <property type="entry name" value="AMIDASE"/>
    <property type="match status" value="1"/>
</dbReference>
<dbReference type="STRING" id="665126.ABB55_15125"/>